<dbReference type="Pfam" id="PF07495">
    <property type="entry name" value="Y_Y_Y"/>
    <property type="match status" value="1"/>
</dbReference>
<organism evidence="4 5">
    <name type="scientific">Peribacillus simplex</name>
    <dbReference type="NCBI Taxonomy" id="1478"/>
    <lineage>
        <taxon>Bacteria</taxon>
        <taxon>Bacillati</taxon>
        <taxon>Bacillota</taxon>
        <taxon>Bacilli</taxon>
        <taxon>Bacillales</taxon>
        <taxon>Bacillaceae</taxon>
        <taxon>Peribacillus</taxon>
    </lineage>
</organism>
<evidence type="ECO:0000313" key="5">
    <source>
        <dbReference type="Proteomes" id="UP000182110"/>
    </source>
</evidence>
<proteinExistence type="predicted"/>
<sequence length="131" mass="14800">MKRSLIMLLVMLSLVVAGCGKDTSKETTNEDSKTVSSSESKEKPPRIKGVTLEQINAKTLEVKSEAIGENLQYSFYIFKDGEILEKIPYKSTNHLSYTVKEPGEYMVRVYVKNSQKKIVTANTDKIDFDLK</sequence>
<gene>
    <name evidence="4" type="ORF">BN1180_03985</name>
</gene>
<name>A0AAN2PJI8_9BACI</name>
<feature type="chain" id="PRO_5043048948" evidence="2">
    <location>
        <begin position="18"/>
        <end position="131"/>
    </location>
</feature>
<keyword evidence="5" id="KW-1185">Reference proteome</keyword>
<evidence type="ECO:0000313" key="4">
    <source>
        <dbReference type="EMBL" id="CEG33804.1"/>
    </source>
</evidence>
<dbReference type="EMBL" id="CCXW01000001">
    <property type="protein sequence ID" value="CEG33804.1"/>
    <property type="molecule type" value="Genomic_DNA"/>
</dbReference>
<reference evidence="4 5" key="1">
    <citation type="journal article" date="2014" name="Genome Announc.">
        <title>Genome Sequence of Bacillus simplex Strain P558, Isolated from a Human Fecal Sample.</title>
        <authorList>
            <person name="Croce O."/>
            <person name="Hugon P."/>
            <person name="Lagier J.C."/>
            <person name="Bibi F."/>
            <person name="Robert C."/>
            <person name="Azhar E.I."/>
            <person name="Raoult D."/>
            <person name="Fournier P.E."/>
        </authorList>
    </citation>
    <scope>NUCLEOTIDE SEQUENCE [LARGE SCALE GENOMIC DNA]</scope>
    <source>
        <strain evidence="4 5">P558</strain>
    </source>
</reference>
<evidence type="ECO:0000256" key="1">
    <source>
        <dbReference type="SAM" id="MobiDB-lite"/>
    </source>
</evidence>
<feature type="compositionally biased region" description="Basic and acidic residues" evidence="1">
    <location>
        <begin position="22"/>
        <end position="45"/>
    </location>
</feature>
<dbReference type="PROSITE" id="PS51257">
    <property type="entry name" value="PROKAR_LIPOPROTEIN"/>
    <property type="match status" value="1"/>
</dbReference>
<dbReference type="Proteomes" id="UP000182110">
    <property type="component" value="Unassembled WGS sequence"/>
</dbReference>
<feature type="signal peptide" evidence="2">
    <location>
        <begin position="1"/>
        <end position="17"/>
    </location>
</feature>
<dbReference type="RefSeq" id="WP_072273264.1">
    <property type="nucleotide sequence ID" value="NZ_CCXW01000001.1"/>
</dbReference>
<evidence type="ECO:0000256" key="2">
    <source>
        <dbReference type="SAM" id="SignalP"/>
    </source>
</evidence>
<evidence type="ECO:0000259" key="3">
    <source>
        <dbReference type="Pfam" id="PF07495"/>
    </source>
</evidence>
<comment type="caution">
    <text evidence="4">The sequence shown here is derived from an EMBL/GenBank/DDBJ whole genome shotgun (WGS) entry which is preliminary data.</text>
</comment>
<dbReference type="InterPro" id="IPR011123">
    <property type="entry name" value="Y_Y_Y"/>
</dbReference>
<keyword evidence="2" id="KW-0732">Signal</keyword>
<accession>A0AAN2PJI8</accession>
<feature type="region of interest" description="Disordered" evidence="1">
    <location>
        <begin position="22"/>
        <end position="48"/>
    </location>
</feature>
<feature type="domain" description="Two component regulator three Y" evidence="3">
    <location>
        <begin position="67"/>
        <end position="115"/>
    </location>
</feature>
<protein>
    <submittedName>
        <fullName evidence="4">Group-specific protein</fullName>
    </submittedName>
</protein>
<dbReference type="AlphaFoldDB" id="A0AAN2PJI8"/>